<dbReference type="Proteomes" id="UP000780345">
    <property type="component" value="Unassembled WGS sequence"/>
</dbReference>
<reference evidence="1" key="1">
    <citation type="submission" date="2020-04" db="EMBL/GenBank/DDBJ databases">
        <title>Deep metagenomics examines the oral microbiome during advanced dental caries in children, revealing novel taxa and co-occurrences with host molecules.</title>
        <authorList>
            <person name="Baker J.L."/>
            <person name="Morton J.T."/>
            <person name="Dinis M."/>
            <person name="Alvarez R."/>
            <person name="Tran N.C."/>
            <person name="Knight R."/>
            <person name="Edlund A."/>
        </authorList>
    </citation>
    <scope>NUCLEOTIDE SEQUENCE</scope>
    <source>
        <strain evidence="1">JCVI_32_bin.62</strain>
    </source>
</reference>
<dbReference type="SUPFAM" id="SSF81901">
    <property type="entry name" value="HCP-like"/>
    <property type="match status" value="3"/>
</dbReference>
<dbReference type="SMART" id="SM00671">
    <property type="entry name" value="SEL1"/>
    <property type="match status" value="10"/>
</dbReference>
<dbReference type="PANTHER" id="PTHR11102:SF160">
    <property type="entry name" value="ERAD-ASSOCIATED E3 UBIQUITIN-PROTEIN LIGASE COMPONENT HRD3"/>
    <property type="match status" value="1"/>
</dbReference>
<organism evidence="1 2">
    <name type="scientific">Neisseria sicca</name>
    <dbReference type="NCBI Taxonomy" id="490"/>
    <lineage>
        <taxon>Bacteria</taxon>
        <taxon>Pseudomonadati</taxon>
        <taxon>Pseudomonadota</taxon>
        <taxon>Betaproteobacteria</taxon>
        <taxon>Neisseriales</taxon>
        <taxon>Neisseriaceae</taxon>
        <taxon>Neisseria</taxon>
    </lineage>
</organism>
<dbReference type="PANTHER" id="PTHR11102">
    <property type="entry name" value="SEL-1-LIKE PROTEIN"/>
    <property type="match status" value="1"/>
</dbReference>
<name>A0A930DIC4_NEISI</name>
<protein>
    <submittedName>
        <fullName evidence="1">Sel1 repeat family protein</fullName>
    </submittedName>
</protein>
<dbReference type="Pfam" id="PF08238">
    <property type="entry name" value="Sel1"/>
    <property type="match status" value="9"/>
</dbReference>
<sequence>MNTADTFYREAISYLTTRTPPDFEAAVPLLRQAAQAGHAESAFQLAGCLLQGLGISADRQAGIRLMQQAAGSGHPYARYNLLQIQESQGMPFNTLMAAYKELAEEGIIHAQLKLMRSLHDGGRHEEALQWAYMAAVQHHPQALYFLAQHHQYASPPDFAQAHLFYRQAAEQDFPAAHWQLGLQYKLGQGTDPNKQLAVVHLRHAADSGIAAAQTMLADLLLETDPTEAIHRLKAAARGGSSDAQVRLAEIYLLGKWVERNTGKAYSYAEKAAAQQHSEALRILGDIYRYGLGVLPDPMKARRYYRQAADKGNIQAHQKLLADIALGNKPEEYAEAKEKALKKQEAEQLYQQAFAVHYGLNRHPDHLEALRLYERSALLGHGKAQTNLGMMYYNGHGTAQNYAKAAEWFEKAALNHDAMAQYNLACLYFNGTGISHDADEACRWLEAAIRNGHDQPEVLKQLLAQWRQAAA</sequence>
<dbReference type="EMBL" id="JABZQQ010000070">
    <property type="protein sequence ID" value="MBF1265653.1"/>
    <property type="molecule type" value="Genomic_DNA"/>
</dbReference>
<dbReference type="Gene3D" id="1.25.40.10">
    <property type="entry name" value="Tetratricopeptide repeat domain"/>
    <property type="match status" value="4"/>
</dbReference>
<evidence type="ECO:0000313" key="2">
    <source>
        <dbReference type="Proteomes" id="UP000780345"/>
    </source>
</evidence>
<accession>A0A930DIC4</accession>
<proteinExistence type="predicted"/>
<evidence type="ECO:0000313" key="1">
    <source>
        <dbReference type="EMBL" id="MBF1265653.1"/>
    </source>
</evidence>
<dbReference type="InterPro" id="IPR006597">
    <property type="entry name" value="Sel1-like"/>
</dbReference>
<comment type="caution">
    <text evidence="1">The sequence shown here is derived from an EMBL/GenBank/DDBJ whole genome shotgun (WGS) entry which is preliminary data.</text>
</comment>
<dbReference type="InterPro" id="IPR011990">
    <property type="entry name" value="TPR-like_helical_dom_sf"/>
</dbReference>
<dbReference type="AlphaFoldDB" id="A0A930DIC4"/>
<gene>
    <name evidence="1" type="ORF">HXM80_08285</name>
</gene>
<dbReference type="InterPro" id="IPR050767">
    <property type="entry name" value="Sel1_AlgK"/>
</dbReference>